<sequence>MTDASISHLWCAGCTDSRHLIIRCSVTQSLDSHLEGVRVPSCARAVCVSGPMSGSCVELDFLKTPGGSEIEDINHAIEQNTILMTKALDRYYFVCPACWNTATKSNKVGLPYKPLLPKNSSSQADVTHLYMVNRRGLGFFNSLNLDRIGLIDISHSDFANFRISFQQLAAKIAEFDPKLPNRPSLQRQHTLSTAPGSYKRLVKGVHDVLSSGAQHVIVLITTHCDKHGQLAWAGIPELTVNKFLAQAFPNDLALKFSSISAHLILLCCSGIFRNQEAYDSLVQFAQRGIFQSIIAFPNEHQLQPYLTATFLLHWFQRIVRQQESYERALPGICLSVPEIGHHTHIFCAFKQPLGPVRFLKAIWCHRYRAPFGIQWQQSICKDCHCFNSLVFKRNRSLKQLQIQCKNSKHKQCKNRWLPIDGIFLDTPEGSVSFTGEWKISDYHWTPFDQKDFDQLSLEVQIA</sequence>
<proteinExistence type="predicted"/>
<protein>
    <submittedName>
        <fullName evidence="1">Uncharacterized protein</fullName>
    </submittedName>
</protein>
<comment type="caution">
    <text evidence="1">The sequence shown here is derived from an EMBL/GenBank/DDBJ whole genome shotgun (WGS) entry which is preliminary data.</text>
</comment>
<dbReference type="AlphaFoldDB" id="A0AA38NZ95"/>
<organism evidence="1 2">
    <name type="scientific">Lentinula raphanica</name>
    <dbReference type="NCBI Taxonomy" id="153919"/>
    <lineage>
        <taxon>Eukaryota</taxon>
        <taxon>Fungi</taxon>
        <taxon>Dikarya</taxon>
        <taxon>Basidiomycota</taxon>
        <taxon>Agaricomycotina</taxon>
        <taxon>Agaricomycetes</taxon>
        <taxon>Agaricomycetidae</taxon>
        <taxon>Agaricales</taxon>
        <taxon>Marasmiineae</taxon>
        <taxon>Omphalotaceae</taxon>
        <taxon>Lentinula</taxon>
    </lineage>
</organism>
<evidence type="ECO:0000313" key="1">
    <source>
        <dbReference type="EMBL" id="KAJ3833390.1"/>
    </source>
</evidence>
<name>A0AA38NZ95_9AGAR</name>
<keyword evidence="2" id="KW-1185">Reference proteome</keyword>
<evidence type="ECO:0000313" key="2">
    <source>
        <dbReference type="Proteomes" id="UP001163846"/>
    </source>
</evidence>
<dbReference type="Proteomes" id="UP001163846">
    <property type="component" value="Unassembled WGS sequence"/>
</dbReference>
<gene>
    <name evidence="1" type="ORF">F5878DRAFT_632833</name>
</gene>
<dbReference type="EMBL" id="MU806707">
    <property type="protein sequence ID" value="KAJ3833390.1"/>
    <property type="molecule type" value="Genomic_DNA"/>
</dbReference>
<accession>A0AA38NZ95</accession>
<reference evidence="1" key="1">
    <citation type="submission" date="2022-08" db="EMBL/GenBank/DDBJ databases">
        <authorList>
            <consortium name="DOE Joint Genome Institute"/>
            <person name="Min B."/>
            <person name="Riley R."/>
            <person name="Sierra-Patev S."/>
            <person name="Naranjo-Ortiz M."/>
            <person name="Looney B."/>
            <person name="Konkel Z."/>
            <person name="Slot J.C."/>
            <person name="Sakamoto Y."/>
            <person name="Steenwyk J.L."/>
            <person name="Rokas A."/>
            <person name="Carro J."/>
            <person name="Camarero S."/>
            <person name="Ferreira P."/>
            <person name="Molpeceres G."/>
            <person name="Ruiz-Duenas F.J."/>
            <person name="Serrano A."/>
            <person name="Henrissat B."/>
            <person name="Drula E."/>
            <person name="Hughes K.W."/>
            <person name="Mata J.L."/>
            <person name="Ishikawa N.K."/>
            <person name="Vargas-Isla R."/>
            <person name="Ushijima S."/>
            <person name="Smith C.A."/>
            <person name="Ahrendt S."/>
            <person name="Andreopoulos W."/>
            <person name="He G."/>
            <person name="Labutti K."/>
            <person name="Lipzen A."/>
            <person name="Ng V."/>
            <person name="Sandor L."/>
            <person name="Barry K."/>
            <person name="Martinez A.T."/>
            <person name="Xiao Y."/>
            <person name="Gibbons J.G."/>
            <person name="Terashima K."/>
            <person name="Hibbett D.S."/>
            <person name="Grigoriev I.V."/>
        </authorList>
    </citation>
    <scope>NUCLEOTIDE SEQUENCE</scope>
    <source>
        <strain evidence="1">TFB9207</strain>
    </source>
</reference>